<dbReference type="CDD" id="cd00397">
    <property type="entry name" value="DNA_BRE_C"/>
    <property type="match status" value="1"/>
</dbReference>
<evidence type="ECO:0000313" key="3">
    <source>
        <dbReference type="EMBL" id="OAT54801.1"/>
    </source>
</evidence>
<dbReference type="InterPro" id="IPR002104">
    <property type="entry name" value="Integrase_catalytic"/>
</dbReference>
<dbReference type="Proteomes" id="UP000078224">
    <property type="component" value="Unassembled WGS sequence"/>
</dbReference>
<keyword evidence="4" id="KW-1185">Reference proteome</keyword>
<evidence type="ECO:0000256" key="1">
    <source>
        <dbReference type="ARBA" id="ARBA00023172"/>
    </source>
</evidence>
<feature type="domain" description="Tyr recombinase" evidence="2">
    <location>
        <begin position="214"/>
        <end position="418"/>
    </location>
</feature>
<dbReference type="AlphaFoldDB" id="A0A1B7K3R9"/>
<accession>A0A1B7K3R9</accession>
<dbReference type="Pfam" id="PF00589">
    <property type="entry name" value="Phage_integrase"/>
    <property type="match status" value="1"/>
</dbReference>
<reference evidence="3 4" key="1">
    <citation type="submission" date="2016-04" db="EMBL/GenBank/DDBJ databases">
        <title>ATOL: Assembling a taxonomically balanced genome-scale reconstruction of the evolutionary history of the Enterobacteriaceae.</title>
        <authorList>
            <person name="Plunkett G.III."/>
            <person name="Neeno-Eckwall E.C."/>
            <person name="Glasner J.D."/>
            <person name="Perna N.T."/>
        </authorList>
    </citation>
    <scope>NUCLEOTIDE SEQUENCE [LARGE SCALE GENOMIC DNA]</scope>
    <source>
        <strain evidence="3 4">ATCC 35613</strain>
    </source>
</reference>
<dbReference type="GO" id="GO:0015074">
    <property type="term" value="P:DNA integration"/>
    <property type="evidence" value="ECO:0007669"/>
    <property type="project" value="InterPro"/>
</dbReference>
<organism evidence="3 4">
    <name type="scientific">Providencia heimbachae ATCC 35613</name>
    <dbReference type="NCBI Taxonomy" id="1354272"/>
    <lineage>
        <taxon>Bacteria</taxon>
        <taxon>Pseudomonadati</taxon>
        <taxon>Pseudomonadota</taxon>
        <taxon>Gammaproteobacteria</taxon>
        <taxon>Enterobacterales</taxon>
        <taxon>Morganellaceae</taxon>
        <taxon>Providencia</taxon>
    </lineage>
</organism>
<sequence>MSSNNVRPLNFRAADDTPFSSEQLTWISELELPKRVFLKGADRTDDNTLMLDEDWRCYFSGGERYIGFESSPVFSELGSIKVRLIKFVAVCYLREHSPTNLPTMCYSLAHYFRECEHFTKVTFLAHLEHLATRINESKSKTNKDFYYILHALRALDRDGFFNSTDDSKEDLEDQLLFIPRPPSDNFGVYEDLDNVIPLEVCAMIQDGITRWASKLTPSLKSKAEIEAHLSIIKAKVSLDSLRDCVILGLTYYTGGRPVQLAKLYASDIHRDTKNEAGNRYSLLLPFAKKSKKNPHPILIALPDELGRLIKLYIRLAKISPEEPLLPKSKSTTNAASDAIQRMLFRFSPQETKDAVNEGLLELPRYTSTLFRHNVGHSMAMSGASGTDIAYILGHSNDTVASRYIAVTPDIADIREQALGRNPVFKNMMALMLTGNLVHSENWSGRRVAGSIGGILHTHIGGCGYEEPICPFSQGRACHGCIYFHPFLDGLHKEVYDAFGREVDELIKITVDANLHKHPLGNDLIRRQRNVANVISRIENYQGARK</sequence>
<dbReference type="PROSITE" id="PS51898">
    <property type="entry name" value="TYR_RECOMBINASE"/>
    <property type="match status" value="1"/>
</dbReference>
<protein>
    <recommendedName>
        <fullName evidence="2">Tyr recombinase domain-containing protein</fullName>
    </recommendedName>
</protein>
<dbReference type="Gene3D" id="1.10.443.10">
    <property type="entry name" value="Intergrase catalytic core"/>
    <property type="match status" value="1"/>
</dbReference>
<dbReference type="RefSeq" id="WP_068907161.1">
    <property type="nucleotide sequence ID" value="NZ_LXEW01000006.1"/>
</dbReference>
<dbReference type="OrthoDB" id="8368662at2"/>
<evidence type="ECO:0000259" key="2">
    <source>
        <dbReference type="PROSITE" id="PS51898"/>
    </source>
</evidence>
<keyword evidence="1" id="KW-0233">DNA recombination</keyword>
<gene>
    <name evidence="3" type="ORF">M998_0225</name>
</gene>
<dbReference type="GO" id="GO:0003677">
    <property type="term" value="F:DNA binding"/>
    <property type="evidence" value="ECO:0007669"/>
    <property type="project" value="InterPro"/>
</dbReference>
<dbReference type="SUPFAM" id="SSF56349">
    <property type="entry name" value="DNA breaking-rejoining enzymes"/>
    <property type="match status" value="1"/>
</dbReference>
<dbReference type="InterPro" id="IPR011010">
    <property type="entry name" value="DNA_brk_join_enz"/>
</dbReference>
<dbReference type="GO" id="GO:0006310">
    <property type="term" value="P:DNA recombination"/>
    <property type="evidence" value="ECO:0007669"/>
    <property type="project" value="UniProtKB-KW"/>
</dbReference>
<comment type="caution">
    <text evidence="3">The sequence shown here is derived from an EMBL/GenBank/DDBJ whole genome shotgun (WGS) entry which is preliminary data.</text>
</comment>
<dbReference type="EMBL" id="LXEW01000006">
    <property type="protein sequence ID" value="OAT54801.1"/>
    <property type="molecule type" value="Genomic_DNA"/>
</dbReference>
<dbReference type="InterPro" id="IPR013762">
    <property type="entry name" value="Integrase-like_cat_sf"/>
</dbReference>
<proteinExistence type="predicted"/>
<name>A0A1B7K3R9_9GAMM</name>
<evidence type="ECO:0000313" key="4">
    <source>
        <dbReference type="Proteomes" id="UP000078224"/>
    </source>
</evidence>
<dbReference type="PATRIC" id="fig|1354272.4.peg.232"/>